<dbReference type="GO" id="GO:0004359">
    <property type="term" value="F:glutaminase activity"/>
    <property type="evidence" value="ECO:0000318"/>
    <property type="project" value="GO_Central"/>
</dbReference>
<dbReference type="SUPFAM" id="SSF47473">
    <property type="entry name" value="EF-hand"/>
    <property type="match status" value="1"/>
</dbReference>
<dbReference type="Gene3D" id="1.10.238.210">
    <property type="match status" value="1"/>
</dbReference>
<dbReference type="InterPro" id="IPR015868">
    <property type="entry name" value="Glutaminase"/>
</dbReference>
<dbReference type="PROSITE" id="PS50088">
    <property type="entry name" value="ANK_REPEAT"/>
    <property type="match status" value="1"/>
</dbReference>
<proteinExistence type="inferred from homology"/>
<name>B3SAA5_TRIAD</name>
<dbReference type="SMART" id="SM00248">
    <property type="entry name" value="ANK"/>
    <property type="match status" value="1"/>
</dbReference>
<dbReference type="InterPro" id="IPR002110">
    <property type="entry name" value="Ankyrin_rpt"/>
</dbReference>
<evidence type="ECO:0000256" key="4">
    <source>
        <dbReference type="ARBA" id="ARBA00022737"/>
    </source>
</evidence>
<evidence type="ECO:0000256" key="3">
    <source>
        <dbReference type="ARBA" id="ARBA00012918"/>
    </source>
</evidence>
<evidence type="ECO:0000256" key="2">
    <source>
        <dbReference type="ARBA" id="ARBA00011881"/>
    </source>
</evidence>
<comment type="similarity">
    <text evidence="1">Belongs to the glutaminase family.</text>
</comment>
<evidence type="ECO:0000256" key="6">
    <source>
        <dbReference type="ARBA" id="ARBA00023043"/>
    </source>
</evidence>
<dbReference type="Proteomes" id="UP000009022">
    <property type="component" value="Unassembled WGS sequence"/>
</dbReference>
<dbReference type="InterPro" id="IPR036770">
    <property type="entry name" value="Ankyrin_rpt-contain_sf"/>
</dbReference>
<dbReference type="Gene3D" id="3.40.710.10">
    <property type="entry name" value="DD-peptidase/beta-lactamase superfamily"/>
    <property type="match status" value="1"/>
</dbReference>
<dbReference type="Gene3D" id="1.25.40.20">
    <property type="entry name" value="Ankyrin repeat-containing domain"/>
    <property type="match status" value="1"/>
</dbReference>
<feature type="domain" description="Glutaminase EF-hand" evidence="9">
    <location>
        <begin position="10"/>
        <end position="93"/>
    </location>
</feature>
<keyword evidence="4" id="KW-0677">Repeat</keyword>
<dbReference type="SUPFAM" id="SSF48403">
    <property type="entry name" value="Ankyrin repeat"/>
    <property type="match status" value="1"/>
</dbReference>
<sequence length="513" mass="57999">MDRQEEESMELIFHIYSETRDGEMMISVPYFLQIIKECGLRENDQRLLPVIKALKSYLAEDRTGFINIETFKKCINKCTFLLRRALQGDFVIPDFQVFTSTLKDFYHEAKLINDGQLSDYIPQLERLSPDKWGVAVCTVDGQRFSIGDCKDKWCLQSCCKCVNYAMILDERGGDVVHKFIGQEPSGRRYHDMSMNLEGKPYNALINQGGIMGCALMKVRDRYKQAAGNEHIGFDLPTFLSEKETGHRNYALAYHMFGKKAFPPDTVLNEVLDLYFQLCSVEVTCESASVIAATLANGGICPTTEQRVFNETAVRDTLSVMNSCGMSDYTGRFAFEVGLPAKSGISGGIFIIIPNVMGICTWSPLLDNHSNSVRGVKFCKRLVEEFNFHYYDSLINIEKNDPRLSAEYVYGLKYSRIFTAAASGDLSALKRYCQCGDMEAIDYDQRTALHVAAAEGHYNVVKYLLSVCKVNPNPKDRWGNIPIDDAEKSGNHHVVALLKHYSELERELKKKPTS</sequence>
<dbReference type="PANTHER" id="PTHR12544:SF29">
    <property type="entry name" value="GLUTAMINASE"/>
    <property type="match status" value="1"/>
</dbReference>
<dbReference type="GeneID" id="6758310"/>
<dbReference type="RefSeq" id="XP_002117176.1">
    <property type="nucleotide sequence ID" value="XM_002117140.1"/>
</dbReference>
<dbReference type="PANTHER" id="PTHR12544">
    <property type="entry name" value="GLUTAMINASE"/>
    <property type="match status" value="1"/>
</dbReference>
<dbReference type="Pfam" id="PF17959">
    <property type="entry name" value="EF-hand_14"/>
    <property type="match status" value="1"/>
</dbReference>
<dbReference type="EC" id="3.5.1.2" evidence="3"/>
<comment type="subunit">
    <text evidence="2">Homotetramer.</text>
</comment>
<evidence type="ECO:0000256" key="7">
    <source>
        <dbReference type="ARBA" id="ARBA00049534"/>
    </source>
</evidence>
<dbReference type="Pfam" id="PF12796">
    <property type="entry name" value="Ank_2"/>
    <property type="match status" value="1"/>
</dbReference>
<dbReference type="eggNOG" id="KOG0506">
    <property type="taxonomic scope" value="Eukaryota"/>
</dbReference>
<evidence type="ECO:0000259" key="9">
    <source>
        <dbReference type="Pfam" id="PF17959"/>
    </source>
</evidence>
<dbReference type="PhylomeDB" id="B3SAA5"/>
<dbReference type="Pfam" id="PF04960">
    <property type="entry name" value="Glutaminase"/>
    <property type="match status" value="1"/>
</dbReference>
<dbReference type="HOGENOM" id="CLU_016439_1_0_1"/>
<gene>
    <name evidence="10" type="ORF">TRIADDRAFT_61194</name>
</gene>
<dbReference type="InterPro" id="IPR041541">
    <property type="entry name" value="Glutaminase_EF-hand"/>
</dbReference>
<dbReference type="InParanoid" id="B3SAA5"/>
<evidence type="ECO:0000256" key="8">
    <source>
        <dbReference type="PROSITE-ProRule" id="PRU00023"/>
    </source>
</evidence>
<evidence type="ECO:0000313" key="11">
    <source>
        <dbReference type="Proteomes" id="UP000009022"/>
    </source>
</evidence>
<dbReference type="FunFam" id="1.25.40.20:FF:000873">
    <property type="entry name" value="Glutaminase kidney isoform, mitochondrial"/>
    <property type="match status" value="1"/>
</dbReference>
<dbReference type="InterPro" id="IPR012338">
    <property type="entry name" value="Beta-lactam/transpept-like"/>
</dbReference>
<dbReference type="KEGG" id="tad:TRIADDRAFT_61194"/>
<keyword evidence="11" id="KW-1185">Reference proteome</keyword>
<protein>
    <recommendedName>
        <fullName evidence="3">glutaminase</fullName>
        <ecNumber evidence="3">3.5.1.2</ecNumber>
    </recommendedName>
</protein>
<dbReference type="GO" id="GO:0006543">
    <property type="term" value="P:L-glutamine catabolic process"/>
    <property type="evidence" value="ECO:0000318"/>
    <property type="project" value="GO_Central"/>
</dbReference>
<dbReference type="EMBL" id="DS985260">
    <property type="protein sequence ID" value="EDV20482.1"/>
    <property type="molecule type" value="Genomic_DNA"/>
</dbReference>
<organism evidence="10 11">
    <name type="scientific">Trichoplax adhaerens</name>
    <name type="common">Trichoplax reptans</name>
    <dbReference type="NCBI Taxonomy" id="10228"/>
    <lineage>
        <taxon>Eukaryota</taxon>
        <taxon>Metazoa</taxon>
        <taxon>Placozoa</taxon>
        <taxon>Uniplacotomia</taxon>
        <taxon>Trichoplacea</taxon>
        <taxon>Trichoplacidae</taxon>
        <taxon>Trichoplax</taxon>
    </lineage>
</organism>
<evidence type="ECO:0000256" key="5">
    <source>
        <dbReference type="ARBA" id="ARBA00022801"/>
    </source>
</evidence>
<keyword evidence="6 8" id="KW-0040">ANK repeat</keyword>
<dbReference type="STRING" id="10228.B3SAA5"/>
<dbReference type="FunFam" id="3.40.710.10:FF:000005">
    <property type="entry name" value="Glutaminase"/>
    <property type="match status" value="1"/>
</dbReference>
<dbReference type="OrthoDB" id="9995210at2759"/>
<keyword evidence="5" id="KW-0378">Hydrolase</keyword>
<dbReference type="GO" id="GO:0006537">
    <property type="term" value="P:glutamate biosynthetic process"/>
    <property type="evidence" value="ECO:0000318"/>
    <property type="project" value="GO_Central"/>
</dbReference>
<reference evidence="10 11" key="1">
    <citation type="journal article" date="2008" name="Nature">
        <title>The Trichoplax genome and the nature of placozoans.</title>
        <authorList>
            <person name="Srivastava M."/>
            <person name="Begovic E."/>
            <person name="Chapman J."/>
            <person name="Putnam N.H."/>
            <person name="Hellsten U."/>
            <person name="Kawashima T."/>
            <person name="Kuo A."/>
            <person name="Mitros T."/>
            <person name="Salamov A."/>
            <person name="Carpenter M.L."/>
            <person name="Signorovitch A.Y."/>
            <person name="Moreno M.A."/>
            <person name="Kamm K."/>
            <person name="Grimwood J."/>
            <person name="Schmutz J."/>
            <person name="Shapiro H."/>
            <person name="Grigoriev I.V."/>
            <person name="Buss L.W."/>
            <person name="Schierwater B."/>
            <person name="Dellaporta S.L."/>
            <person name="Rokhsar D.S."/>
        </authorList>
    </citation>
    <scope>NUCLEOTIDE SEQUENCE [LARGE SCALE GENOMIC DNA]</scope>
    <source>
        <strain evidence="10 11">Grell-BS-1999</strain>
    </source>
</reference>
<dbReference type="InterPro" id="IPR011992">
    <property type="entry name" value="EF-hand-dom_pair"/>
</dbReference>
<dbReference type="OMA" id="WGTQHIY"/>
<dbReference type="SUPFAM" id="SSF56601">
    <property type="entry name" value="beta-lactamase/transpeptidase-like"/>
    <property type="match status" value="1"/>
</dbReference>
<evidence type="ECO:0000256" key="1">
    <source>
        <dbReference type="ARBA" id="ARBA00011076"/>
    </source>
</evidence>
<evidence type="ECO:0000313" key="10">
    <source>
        <dbReference type="EMBL" id="EDV20482.1"/>
    </source>
</evidence>
<feature type="repeat" description="ANK" evidence="8">
    <location>
        <begin position="443"/>
        <end position="465"/>
    </location>
</feature>
<comment type="catalytic activity">
    <reaction evidence="7">
        <text>L-glutamine + H2O = L-glutamate + NH4(+)</text>
        <dbReference type="Rhea" id="RHEA:15889"/>
        <dbReference type="ChEBI" id="CHEBI:15377"/>
        <dbReference type="ChEBI" id="CHEBI:28938"/>
        <dbReference type="ChEBI" id="CHEBI:29985"/>
        <dbReference type="ChEBI" id="CHEBI:58359"/>
        <dbReference type="EC" id="3.5.1.2"/>
    </reaction>
</comment>
<dbReference type="CTD" id="6758310"/>
<accession>B3SAA5</accession>
<dbReference type="AlphaFoldDB" id="B3SAA5"/>
<dbReference type="PROSITE" id="PS50297">
    <property type="entry name" value="ANK_REP_REGION"/>
    <property type="match status" value="1"/>
</dbReference>